<evidence type="ECO:0000313" key="2">
    <source>
        <dbReference type="EMBL" id="MFG3818297.1"/>
    </source>
</evidence>
<feature type="transmembrane region" description="Helical" evidence="1">
    <location>
        <begin position="57"/>
        <end position="76"/>
    </location>
</feature>
<reference evidence="3" key="1">
    <citation type="journal article" date="2024" name="Algal Res.">
        <title>Biochemical, toxicological and genomic investigation of a high-biomass producing Limnothrix strain isolated from Italian shallow drinking water reservoir.</title>
        <authorList>
            <person name="Simonazzi M."/>
            <person name="Shishido T.K."/>
            <person name="Delbaje E."/>
            <person name="Wahlsten M."/>
            <person name="Fewer D.P."/>
            <person name="Sivonen K."/>
            <person name="Pezzolesi L."/>
            <person name="Pistocchi R."/>
        </authorList>
    </citation>
    <scope>NUCLEOTIDE SEQUENCE [LARGE SCALE GENOMIC DNA]</scope>
    <source>
        <strain evidence="3">LRLZ20PSL1</strain>
    </source>
</reference>
<keyword evidence="1" id="KW-0812">Transmembrane</keyword>
<dbReference type="Proteomes" id="UP001604335">
    <property type="component" value="Unassembled WGS sequence"/>
</dbReference>
<keyword evidence="1" id="KW-1133">Transmembrane helix</keyword>
<evidence type="ECO:0000313" key="3">
    <source>
        <dbReference type="Proteomes" id="UP001604335"/>
    </source>
</evidence>
<gene>
    <name evidence="2" type="ORF">VPK24_11670</name>
</gene>
<proteinExistence type="predicted"/>
<dbReference type="EMBL" id="JAZAQF010000069">
    <property type="protein sequence ID" value="MFG3818297.1"/>
    <property type="molecule type" value="Genomic_DNA"/>
</dbReference>
<name>A0ABW7CBK8_9CYAN</name>
<protein>
    <submittedName>
        <fullName evidence="2">Uncharacterized protein</fullName>
    </submittedName>
</protein>
<keyword evidence="1" id="KW-0472">Membrane</keyword>
<comment type="caution">
    <text evidence="2">The sequence shown here is derived from an EMBL/GenBank/DDBJ whole genome shotgun (WGS) entry which is preliminary data.</text>
</comment>
<evidence type="ECO:0000256" key="1">
    <source>
        <dbReference type="SAM" id="Phobius"/>
    </source>
</evidence>
<organism evidence="2 3">
    <name type="scientific">Limnothrix redekei LRLZ20PSL1</name>
    <dbReference type="NCBI Taxonomy" id="3112953"/>
    <lineage>
        <taxon>Bacteria</taxon>
        <taxon>Bacillati</taxon>
        <taxon>Cyanobacteriota</taxon>
        <taxon>Cyanophyceae</taxon>
        <taxon>Pseudanabaenales</taxon>
        <taxon>Pseudanabaenaceae</taxon>
        <taxon>Limnothrix</taxon>
    </lineage>
</organism>
<dbReference type="RefSeq" id="WP_190354973.1">
    <property type="nucleotide sequence ID" value="NZ_JAZAQF010000069.1"/>
</dbReference>
<sequence>MKTDLDFSNRYLLDSVVFRPDFNSTGETINLNQAWSLFFTAGREDKALGFNAETGRFFTNILFALAAAGALWGLLFSSTL</sequence>
<accession>A0ABW7CBK8</accession>
<keyword evidence="3" id="KW-1185">Reference proteome</keyword>